<sequence length="195" mass="21100">MSAKELQISLIDLPAEVGAHLEKTVDWVVPSGWSTGVLTLEEGQHLPVTVSLTALEDGVFVQVSAQGQLVGECVRCLDPVSVDFSADAGDIYVEGERSTDRKAHSGSADEIEVEGDDLDPVKVINRDTVDIEPLLRDAVFADAPLQPVCDEDCQGLCPQCGRRMDELEPGHHHEFTDPRFAALEGFFAAGDNEDE</sequence>
<reference evidence="1" key="1">
    <citation type="submission" date="2023-11" db="EMBL/GenBank/DDBJ databases">
        <title>Scrofimicrobium hongkongense sp. nov., isolated from a patient with peritonitis.</title>
        <authorList>
            <person name="Lao H.Y."/>
            <person name="Wong A.Y.P."/>
            <person name="Ng T.L."/>
            <person name="Wong R.Y.L."/>
            <person name="Yau M.C.Y."/>
            <person name="Lam J.Y.W."/>
            <person name="Siu G.K.H."/>
        </authorList>
    </citation>
    <scope>NUCLEOTIDE SEQUENCE</scope>
    <source>
        <strain evidence="1">R131</strain>
    </source>
</reference>
<dbReference type="KEGG" id="sapp:SAC06_06685"/>
<proteinExistence type="predicted"/>
<dbReference type="EMBL" id="CP138335">
    <property type="protein sequence ID" value="XBW07332.1"/>
    <property type="molecule type" value="Genomic_DNA"/>
</dbReference>
<protein>
    <submittedName>
        <fullName evidence="1">YceD family protein</fullName>
    </submittedName>
</protein>
<dbReference type="Pfam" id="PF02620">
    <property type="entry name" value="YceD"/>
    <property type="match status" value="1"/>
</dbReference>
<evidence type="ECO:0000313" key="1">
    <source>
        <dbReference type="EMBL" id="XBW07332.1"/>
    </source>
</evidence>
<accession>A0AAU7V7H8</accession>
<dbReference type="PANTHER" id="PTHR34374:SF1">
    <property type="entry name" value="LARGE RIBOSOMAL RNA SUBUNIT ACCUMULATION PROTEIN YCED HOMOLOG 1, CHLOROPLASTIC"/>
    <property type="match status" value="1"/>
</dbReference>
<dbReference type="RefSeq" id="WP_350257538.1">
    <property type="nucleotide sequence ID" value="NZ_CP138335.1"/>
</dbReference>
<name>A0AAU7V7H8_9ACTO</name>
<dbReference type="PANTHER" id="PTHR34374">
    <property type="entry name" value="LARGE RIBOSOMAL RNA SUBUNIT ACCUMULATION PROTEIN YCED HOMOLOG 1, CHLOROPLASTIC"/>
    <property type="match status" value="1"/>
</dbReference>
<gene>
    <name evidence="1" type="ORF">SAC06_06685</name>
</gene>
<organism evidence="1">
    <name type="scientific">Scrofimicrobium appendicitidis</name>
    <dbReference type="NCBI Taxonomy" id="3079930"/>
    <lineage>
        <taxon>Bacteria</taxon>
        <taxon>Bacillati</taxon>
        <taxon>Actinomycetota</taxon>
        <taxon>Actinomycetes</taxon>
        <taxon>Actinomycetales</taxon>
        <taxon>Actinomycetaceae</taxon>
        <taxon>Scrofimicrobium</taxon>
    </lineage>
</organism>
<dbReference type="AlphaFoldDB" id="A0AAU7V7H8"/>
<dbReference type="InterPro" id="IPR003772">
    <property type="entry name" value="YceD"/>
</dbReference>